<protein>
    <submittedName>
        <fullName evidence="1">Uncharacterized protein</fullName>
    </submittedName>
</protein>
<dbReference type="EMBL" id="CP021920">
    <property type="protein sequence ID" value="ASB90210.1"/>
    <property type="molecule type" value="Genomic_DNA"/>
</dbReference>
<organism evidence="1 2">
    <name type="scientific">Bacillus sonorensis</name>
    <dbReference type="NCBI Taxonomy" id="119858"/>
    <lineage>
        <taxon>Bacteria</taxon>
        <taxon>Bacillati</taxon>
        <taxon>Bacillota</taxon>
        <taxon>Bacilli</taxon>
        <taxon>Bacillales</taxon>
        <taxon>Bacillaceae</taxon>
        <taxon>Bacillus</taxon>
    </lineage>
</organism>
<reference evidence="1 2" key="1">
    <citation type="submission" date="2017-06" db="EMBL/GenBank/DDBJ databases">
        <title>Genome sequence of Bacillus sonorensis strain SRCM101395.</title>
        <authorList>
            <person name="Cho S.H."/>
        </authorList>
    </citation>
    <scope>NUCLEOTIDE SEQUENCE [LARGE SCALE GENOMIC DNA]</scope>
    <source>
        <strain evidence="1 2">SRCM101395</strain>
    </source>
</reference>
<evidence type="ECO:0000313" key="1">
    <source>
        <dbReference type="EMBL" id="ASB90210.1"/>
    </source>
</evidence>
<gene>
    <name evidence="1" type="ORF">S101395_03704</name>
</gene>
<name>A0ABN5AL20_9BACI</name>
<keyword evidence="2" id="KW-1185">Reference proteome</keyword>
<proteinExistence type="predicted"/>
<sequence length="29" mass="3443">MLEQNQGIQQDSSFFEKCGYYKDIMPKIT</sequence>
<dbReference type="Proteomes" id="UP000196877">
    <property type="component" value="Chromosome"/>
</dbReference>
<evidence type="ECO:0000313" key="2">
    <source>
        <dbReference type="Proteomes" id="UP000196877"/>
    </source>
</evidence>
<accession>A0ABN5AL20</accession>